<keyword evidence="2" id="KW-1185">Reference proteome</keyword>
<sequence length="155" mass="17537">MLDTPYTVNTASGEILASRIIYPNCDIHIGDHIFPANLIALPIKDFDILLGMDWLSTWHAEIDCAARKISFPIPEGNLVFFKGKKDVLPIISFAKCQKLLRKGCEAYLTYIESTPKNETRIDGIKIVREFTDVFPEELPGLPPEREVEFTIDTIL</sequence>
<organism evidence="1 2">
    <name type="scientific">Apostasia shenzhenica</name>
    <dbReference type="NCBI Taxonomy" id="1088818"/>
    <lineage>
        <taxon>Eukaryota</taxon>
        <taxon>Viridiplantae</taxon>
        <taxon>Streptophyta</taxon>
        <taxon>Embryophyta</taxon>
        <taxon>Tracheophyta</taxon>
        <taxon>Spermatophyta</taxon>
        <taxon>Magnoliopsida</taxon>
        <taxon>Liliopsida</taxon>
        <taxon>Asparagales</taxon>
        <taxon>Orchidaceae</taxon>
        <taxon>Apostasioideae</taxon>
        <taxon>Apostasia</taxon>
    </lineage>
</organism>
<reference evidence="1 2" key="1">
    <citation type="journal article" date="2017" name="Nature">
        <title>The Apostasia genome and the evolution of orchids.</title>
        <authorList>
            <person name="Zhang G.Q."/>
            <person name="Liu K.W."/>
            <person name="Li Z."/>
            <person name="Lohaus R."/>
            <person name="Hsiao Y.Y."/>
            <person name="Niu S.C."/>
            <person name="Wang J.Y."/>
            <person name="Lin Y.C."/>
            <person name="Xu Q."/>
            <person name="Chen L.J."/>
            <person name="Yoshida K."/>
            <person name="Fujiwara S."/>
            <person name="Wang Z.W."/>
            <person name="Zhang Y.Q."/>
            <person name="Mitsuda N."/>
            <person name="Wang M."/>
            <person name="Liu G.H."/>
            <person name="Pecoraro L."/>
            <person name="Huang H.X."/>
            <person name="Xiao X.J."/>
            <person name="Lin M."/>
            <person name="Wu X.Y."/>
            <person name="Wu W.L."/>
            <person name="Chen Y.Y."/>
            <person name="Chang S.B."/>
            <person name="Sakamoto S."/>
            <person name="Ohme-Takagi M."/>
            <person name="Yagi M."/>
            <person name="Zeng S.J."/>
            <person name="Shen C.Y."/>
            <person name="Yeh C.M."/>
            <person name="Luo Y.B."/>
            <person name="Tsai W.C."/>
            <person name="Van de Peer Y."/>
            <person name="Liu Z.J."/>
        </authorList>
    </citation>
    <scope>NUCLEOTIDE SEQUENCE [LARGE SCALE GENOMIC DNA]</scope>
    <source>
        <strain evidence="2">cv. Shenzhen</strain>
        <tissue evidence="1">Stem</tissue>
    </source>
</reference>
<evidence type="ECO:0000313" key="1">
    <source>
        <dbReference type="EMBL" id="PKA66893.1"/>
    </source>
</evidence>
<accession>A0A2I0BGG3</accession>
<dbReference type="Proteomes" id="UP000236161">
    <property type="component" value="Unassembled WGS sequence"/>
</dbReference>
<dbReference type="Pfam" id="PF08284">
    <property type="entry name" value="RVP_2"/>
    <property type="match status" value="1"/>
</dbReference>
<dbReference type="AlphaFoldDB" id="A0A2I0BGG3"/>
<protein>
    <recommendedName>
        <fullName evidence="3">Reverse transcriptase domain-containing protein</fullName>
    </recommendedName>
</protein>
<dbReference type="EMBL" id="KZ451885">
    <property type="protein sequence ID" value="PKA66893.1"/>
    <property type="molecule type" value="Genomic_DNA"/>
</dbReference>
<gene>
    <name evidence="1" type="ORF">AXF42_Ash003550</name>
</gene>
<dbReference type="OrthoDB" id="1749844at2759"/>
<dbReference type="PANTHER" id="PTHR15503:SF45">
    <property type="entry name" value="RNA-DIRECTED DNA POLYMERASE HOMOLOG"/>
    <property type="match status" value="1"/>
</dbReference>
<dbReference type="InterPro" id="IPR032567">
    <property type="entry name" value="RTL1-rel"/>
</dbReference>
<dbReference type="InterPro" id="IPR021109">
    <property type="entry name" value="Peptidase_aspartic_dom_sf"/>
</dbReference>
<evidence type="ECO:0008006" key="3">
    <source>
        <dbReference type="Google" id="ProtNLM"/>
    </source>
</evidence>
<dbReference type="Gene3D" id="2.40.70.10">
    <property type="entry name" value="Acid Proteases"/>
    <property type="match status" value="1"/>
</dbReference>
<dbReference type="PANTHER" id="PTHR15503">
    <property type="entry name" value="LDOC1 RELATED"/>
    <property type="match status" value="1"/>
</dbReference>
<evidence type="ECO:0000313" key="2">
    <source>
        <dbReference type="Proteomes" id="UP000236161"/>
    </source>
</evidence>
<dbReference type="SUPFAM" id="SSF50630">
    <property type="entry name" value="Acid proteases"/>
    <property type="match status" value="1"/>
</dbReference>
<dbReference type="CDD" id="cd00303">
    <property type="entry name" value="retropepsin_like"/>
    <property type="match status" value="1"/>
</dbReference>
<name>A0A2I0BGG3_9ASPA</name>
<proteinExistence type="predicted"/>